<organism evidence="4 5">
    <name type="scientific">Arcticibacter tournemirensis</name>
    <dbReference type="NCBI Taxonomy" id="699437"/>
    <lineage>
        <taxon>Bacteria</taxon>
        <taxon>Pseudomonadati</taxon>
        <taxon>Bacteroidota</taxon>
        <taxon>Sphingobacteriia</taxon>
        <taxon>Sphingobacteriales</taxon>
        <taxon>Sphingobacteriaceae</taxon>
        <taxon>Arcticibacter</taxon>
    </lineage>
</organism>
<dbReference type="SUPFAM" id="SSF49899">
    <property type="entry name" value="Concanavalin A-like lectins/glucanases"/>
    <property type="match status" value="1"/>
</dbReference>
<comment type="caution">
    <text evidence="4">The sequence shown here is derived from an EMBL/GenBank/DDBJ whole genome shotgun (WGS) entry which is preliminary data.</text>
</comment>
<dbReference type="CDD" id="cd00413">
    <property type="entry name" value="Glyco_hydrolase_16"/>
    <property type="match status" value="1"/>
</dbReference>
<evidence type="ECO:0000256" key="1">
    <source>
        <dbReference type="ARBA" id="ARBA00006865"/>
    </source>
</evidence>
<feature type="signal peptide" evidence="2">
    <location>
        <begin position="1"/>
        <end position="25"/>
    </location>
</feature>
<accession>A0A5M9HDC9</accession>
<dbReference type="Proteomes" id="UP000322918">
    <property type="component" value="Unassembled WGS sequence"/>
</dbReference>
<feature type="chain" id="PRO_5024284147" evidence="2">
    <location>
        <begin position="26"/>
        <end position="268"/>
    </location>
</feature>
<evidence type="ECO:0000259" key="3">
    <source>
        <dbReference type="PROSITE" id="PS51762"/>
    </source>
</evidence>
<sequence length="268" mass="30600">MQRCSFILFLCPFLLCICFPASSSAQIFFDDFNGTSIDTTVWTLLNSKWGENPAKGRHGGVVPENVSAGNGNLIIRANGNLYKGSIKGHGQNTKVGGVASTKKMYASGSFEIKAKICPHPGALTAFWTFYYENDNFNHEIDFEFPGHNQAPRTPDSSRLDWGLMTNWRGVGEDQYNNADKFFGNQTDGQYHLYRFEWHTGSDVQKPRVEWYYDNKLLHTSFENIPAHAGCYNIGIWFPWWIKEADFESAYLYVDWVKITPFNEPNDLK</sequence>
<dbReference type="InterPro" id="IPR013320">
    <property type="entry name" value="ConA-like_dom_sf"/>
</dbReference>
<name>A0A5M9HDC9_9SPHI</name>
<dbReference type="OrthoDB" id="610585at2"/>
<keyword evidence="4" id="KW-0378">Hydrolase</keyword>
<dbReference type="Gene3D" id="2.60.120.200">
    <property type="match status" value="1"/>
</dbReference>
<protein>
    <submittedName>
        <fullName evidence="4">Glycoside hydrolase family 16 protein</fullName>
    </submittedName>
</protein>
<dbReference type="PROSITE" id="PS51762">
    <property type="entry name" value="GH16_2"/>
    <property type="match status" value="1"/>
</dbReference>
<keyword evidence="5" id="KW-1185">Reference proteome</keyword>
<dbReference type="AlphaFoldDB" id="A0A5M9HDC9"/>
<feature type="domain" description="GH16" evidence="3">
    <location>
        <begin position="17"/>
        <end position="264"/>
    </location>
</feature>
<dbReference type="EMBL" id="VWNE01000006">
    <property type="protein sequence ID" value="KAA8484952.1"/>
    <property type="molecule type" value="Genomic_DNA"/>
</dbReference>
<reference evidence="4 5" key="1">
    <citation type="submission" date="2019-09" db="EMBL/GenBank/DDBJ databases">
        <title>Pararcticibacter amylolyticus gen. nov., sp. nov., isolated from a rottenly hemp rope, and reclassification of Pedobacter tournemirensis as Pararcticibacter tournemirensis comb. nov.</title>
        <authorList>
            <person name="Cai Y."/>
        </authorList>
    </citation>
    <scope>NUCLEOTIDE SEQUENCE [LARGE SCALE GENOMIC DNA]</scope>
    <source>
        <strain evidence="4 5">TF5-37.2-LB10</strain>
    </source>
</reference>
<keyword evidence="2" id="KW-0732">Signal</keyword>
<gene>
    <name evidence="4" type="ORF">F1649_04735</name>
</gene>
<dbReference type="GO" id="GO:0004553">
    <property type="term" value="F:hydrolase activity, hydrolyzing O-glycosyl compounds"/>
    <property type="evidence" value="ECO:0007669"/>
    <property type="project" value="InterPro"/>
</dbReference>
<evidence type="ECO:0000313" key="4">
    <source>
        <dbReference type="EMBL" id="KAA8484952.1"/>
    </source>
</evidence>
<dbReference type="RefSeq" id="WP_141814926.1">
    <property type="nucleotide sequence ID" value="NZ_VFPL01000001.1"/>
</dbReference>
<evidence type="ECO:0000313" key="5">
    <source>
        <dbReference type="Proteomes" id="UP000322918"/>
    </source>
</evidence>
<dbReference type="Pfam" id="PF00722">
    <property type="entry name" value="Glyco_hydro_16"/>
    <property type="match status" value="1"/>
</dbReference>
<dbReference type="GO" id="GO:0005975">
    <property type="term" value="P:carbohydrate metabolic process"/>
    <property type="evidence" value="ECO:0007669"/>
    <property type="project" value="InterPro"/>
</dbReference>
<dbReference type="InterPro" id="IPR000757">
    <property type="entry name" value="Beta-glucanase-like"/>
</dbReference>
<comment type="similarity">
    <text evidence="1">Belongs to the glycosyl hydrolase 16 family.</text>
</comment>
<evidence type="ECO:0000256" key="2">
    <source>
        <dbReference type="SAM" id="SignalP"/>
    </source>
</evidence>
<proteinExistence type="inferred from homology"/>